<reference evidence="1 2" key="1">
    <citation type="journal article" date="2016" name="Nat. Commun.">
        <title>Thousands of microbial genomes shed light on interconnected biogeochemical processes in an aquifer system.</title>
        <authorList>
            <person name="Anantharaman K."/>
            <person name="Brown C.T."/>
            <person name="Hug L.A."/>
            <person name="Sharon I."/>
            <person name="Castelle C.J."/>
            <person name="Probst A.J."/>
            <person name="Thomas B.C."/>
            <person name="Singh A."/>
            <person name="Wilkins M.J."/>
            <person name="Karaoz U."/>
            <person name="Brodie E.L."/>
            <person name="Williams K.H."/>
            <person name="Hubbard S.S."/>
            <person name="Banfield J.F."/>
        </authorList>
    </citation>
    <scope>NUCLEOTIDE SEQUENCE [LARGE SCALE GENOMIC DNA]</scope>
</reference>
<proteinExistence type="predicted"/>
<evidence type="ECO:0000313" key="2">
    <source>
        <dbReference type="Proteomes" id="UP000177869"/>
    </source>
</evidence>
<gene>
    <name evidence="1" type="ORF">A2814_00940</name>
</gene>
<protein>
    <recommendedName>
        <fullName evidence="3">SHS2 domain-containing protein</fullName>
    </recommendedName>
</protein>
<dbReference type="EMBL" id="MFTI01000017">
    <property type="protein sequence ID" value="OGI60116.1"/>
    <property type="molecule type" value="Genomic_DNA"/>
</dbReference>
<sequence length="391" mass="44417">MEIFGKSKRKDELGLVFHIGSSSVKGALFYMQKSGIPRIITSFREPMALEKEVDLNQFLSLTLKSLEIVASKISKSSFGAPSKIFCVLSSSWYISQTRVINLRKNTPFIFTSKLADSLIQKEISLFQEEYLKKYAHIGNSLRPIEFKNIKITLNGYETTKPLDKKTKELEMTVFISLSAEEVLKKIEGTISKYFSFKEIKFSSFAMAVFTIVRDMNIHQENFLLINIGGEITDIEMVKNNALRESTSFPLGHNFMIRGVATGMGCTLSEAKSFISLFKAGHAEVSIAKKLKPVIAKLKSEWLNKFQSSLANLSNDISIPAFVYITVDKDLADFFSETIKTEQFNQYTLTESKFKIIFLNIQNLRDIVVVEKDAIFNAFLVIDSVYLNRFFN</sequence>
<dbReference type="AlphaFoldDB" id="A0A1F6US37"/>
<dbReference type="STRING" id="1801732.A2814_00940"/>
<evidence type="ECO:0008006" key="3">
    <source>
        <dbReference type="Google" id="ProtNLM"/>
    </source>
</evidence>
<dbReference type="Proteomes" id="UP000177869">
    <property type="component" value="Unassembled WGS sequence"/>
</dbReference>
<name>A0A1F6US37_9BACT</name>
<evidence type="ECO:0000313" key="1">
    <source>
        <dbReference type="EMBL" id="OGI60116.1"/>
    </source>
</evidence>
<dbReference type="Gene3D" id="3.30.1490.300">
    <property type="match status" value="1"/>
</dbReference>
<organism evidence="1 2">
    <name type="scientific">Candidatus Nomurabacteria bacterium RIFCSPHIGHO2_01_FULL_38_19</name>
    <dbReference type="NCBI Taxonomy" id="1801732"/>
    <lineage>
        <taxon>Bacteria</taxon>
        <taxon>Candidatus Nomuraibacteriota</taxon>
    </lineage>
</organism>
<accession>A0A1F6US37</accession>
<comment type="caution">
    <text evidence="1">The sequence shown here is derived from an EMBL/GenBank/DDBJ whole genome shotgun (WGS) entry which is preliminary data.</text>
</comment>
<dbReference type="Gene3D" id="3.30.420.40">
    <property type="match status" value="2"/>
</dbReference>